<feature type="region of interest" description="Disordered" evidence="1">
    <location>
        <begin position="1"/>
        <end position="54"/>
    </location>
</feature>
<feature type="region of interest" description="Disordered" evidence="1">
    <location>
        <begin position="317"/>
        <end position="352"/>
    </location>
</feature>
<dbReference type="SUPFAM" id="SSF117281">
    <property type="entry name" value="Kelch motif"/>
    <property type="match status" value="1"/>
</dbReference>
<evidence type="ECO:0000256" key="1">
    <source>
        <dbReference type="SAM" id="MobiDB-lite"/>
    </source>
</evidence>
<accession>A0AB34G5A0</accession>
<feature type="region of interest" description="Disordered" evidence="1">
    <location>
        <begin position="525"/>
        <end position="617"/>
    </location>
</feature>
<dbReference type="Pfam" id="PF13422">
    <property type="entry name" value="DUF4110"/>
    <property type="match status" value="1"/>
</dbReference>
<protein>
    <submittedName>
        <fullName evidence="3">Kelch repeats protein</fullName>
    </submittedName>
</protein>
<sequence>MHKFGVLGRPTMAKDKKKGSEAKKAKKAEKAAKQASKGEKKAKNKSAKIEGSDAEDVDLDEVLEEYRRQQEQFLKITETVCDAPPRPRAASTLLASPHDSNSLLLFGGEYFNGSLAQFYNDLHIYNVNRDEWRCVTSPNAPLPRSGHAWTRSSNPNFVYLFGGEFSSPKQGTFHHYSDFWRLEPATREWTKIEVKGKDKSPPARSGHRMTYWKQYIILFGGFQDTSNQTKYLADLWIFDTVNYVWHCPTLPPAQLKPDARSSFTLLPCDTGAVLFGGYSRIKATVALKKKGTTKTQAQGQKNVLIPKVHDDCFFLRMSPPASDANPSSPPTVRWERRKKPANAPNPSRAGATMTWHKGRGILFGGVHDVEQSEEGMDSEFFNQMFAWNIERNRFMPLGLRKPRQQKKNVVEQRVARRGRAQANEEELLRQLAALETGASLDDVDGIEIEKKVEEPDDDERPAREMPVTMEPPHVRFNAQLAVQDDVLYIYGGTFEKGDREFTFDDLYAIDLSKLDGCKEVFNRPVEDWIESEDDDDDDDDDEDYEEDDEEEDEDEGEEPEQPLHTPSKRQKKEDAVSDTTSETASTPAAASEEDDTETSATSVDDGLPHPRPFESRREFFVRTTAEWQEVLMTSLRWKNIQPETLTIKEIKTKAFELSEEKWWDCREEIMALEEEQEAAGIQEVVSLAERGDAGAGAGARRR</sequence>
<feature type="compositionally biased region" description="Basic and acidic residues" evidence="1">
    <location>
        <begin position="12"/>
        <end position="51"/>
    </location>
</feature>
<evidence type="ECO:0000259" key="2">
    <source>
        <dbReference type="Pfam" id="PF13422"/>
    </source>
</evidence>
<reference evidence="3" key="1">
    <citation type="submission" date="2023-01" db="EMBL/GenBank/DDBJ databases">
        <title>The growth and conidiation of Purpureocillium lavendulum are regulated by nitrogen source and histone H3K14 acetylation.</title>
        <authorList>
            <person name="Tang P."/>
            <person name="Han J."/>
            <person name="Zhang C."/>
            <person name="Tang P."/>
            <person name="Qi F."/>
            <person name="Zhang K."/>
            <person name="Liang L."/>
        </authorList>
    </citation>
    <scope>NUCLEOTIDE SEQUENCE</scope>
    <source>
        <strain evidence="3">YMF1.00683</strain>
    </source>
</reference>
<evidence type="ECO:0000313" key="4">
    <source>
        <dbReference type="Proteomes" id="UP001163105"/>
    </source>
</evidence>
<feature type="compositionally biased region" description="Acidic residues" evidence="1">
    <location>
        <begin position="527"/>
        <end position="560"/>
    </location>
</feature>
<dbReference type="AlphaFoldDB" id="A0AB34G5A0"/>
<name>A0AB34G5A0_9HYPO</name>
<feature type="region of interest" description="Disordered" evidence="1">
    <location>
        <begin position="450"/>
        <end position="470"/>
    </location>
</feature>
<dbReference type="InterPro" id="IPR025183">
    <property type="entry name" value="DUF4110"/>
</dbReference>
<dbReference type="EMBL" id="JAQHRD010000001">
    <property type="protein sequence ID" value="KAJ6446223.1"/>
    <property type="molecule type" value="Genomic_DNA"/>
</dbReference>
<feature type="compositionally biased region" description="Low complexity" evidence="1">
    <location>
        <begin position="577"/>
        <end position="590"/>
    </location>
</feature>
<keyword evidence="4" id="KW-1185">Reference proteome</keyword>
<dbReference type="InterPro" id="IPR052588">
    <property type="entry name" value="Kelch_domain_protein"/>
</dbReference>
<proteinExistence type="predicted"/>
<comment type="caution">
    <text evidence="3">The sequence shown here is derived from an EMBL/GenBank/DDBJ whole genome shotgun (WGS) entry which is preliminary data.</text>
</comment>
<gene>
    <name evidence="3" type="ORF">O9K51_00994</name>
</gene>
<dbReference type="Gene3D" id="2.120.10.80">
    <property type="entry name" value="Kelch-type beta propeller"/>
    <property type="match status" value="2"/>
</dbReference>
<dbReference type="PANTHER" id="PTHR46063">
    <property type="entry name" value="KELCH DOMAIN-CONTAINING PROTEIN"/>
    <property type="match status" value="1"/>
</dbReference>
<feature type="domain" description="DUF4110" evidence="2">
    <location>
        <begin position="602"/>
        <end position="692"/>
    </location>
</feature>
<dbReference type="InterPro" id="IPR015915">
    <property type="entry name" value="Kelch-typ_b-propeller"/>
</dbReference>
<dbReference type="PANTHER" id="PTHR46063:SF1">
    <property type="entry name" value="KELCH DOMAIN-CONTAINING PROTEIN 4"/>
    <property type="match status" value="1"/>
</dbReference>
<feature type="compositionally biased region" description="Basic and acidic residues" evidence="1">
    <location>
        <begin position="606"/>
        <end position="617"/>
    </location>
</feature>
<organism evidence="3 4">
    <name type="scientific">Purpureocillium lavendulum</name>
    <dbReference type="NCBI Taxonomy" id="1247861"/>
    <lineage>
        <taxon>Eukaryota</taxon>
        <taxon>Fungi</taxon>
        <taxon>Dikarya</taxon>
        <taxon>Ascomycota</taxon>
        <taxon>Pezizomycotina</taxon>
        <taxon>Sordariomycetes</taxon>
        <taxon>Hypocreomycetidae</taxon>
        <taxon>Hypocreales</taxon>
        <taxon>Ophiocordycipitaceae</taxon>
        <taxon>Purpureocillium</taxon>
    </lineage>
</organism>
<dbReference type="Pfam" id="PF24681">
    <property type="entry name" value="Kelch_KLHDC2_KLHL20_DRC7"/>
    <property type="match status" value="1"/>
</dbReference>
<dbReference type="Proteomes" id="UP001163105">
    <property type="component" value="Unassembled WGS sequence"/>
</dbReference>
<evidence type="ECO:0000313" key="3">
    <source>
        <dbReference type="EMBL" id="KAJ6446223.1"/>
    </source>
</evidence>